<comment type="caution">
    <text evidence="2">The sequence shown here is derived from an EMBL/GenBank/DDBJ whole genome shotgun (WGS) entry which is preliminary data.</text>
</comment>
<dbReference type="PANTHER" id="PTHR36121">
    <property type="entry name" value="PROTEIN SXY"/>
    <property type="match status" value="1"/>
</dbReference>
<evidence type="ECO:0000313" key="3">
    <source>
        <dbReference type="Proteomes" id="UP000095042"/>
    </source>
</evidence>
<dbReference type="AlphaFoldDB" id="A0A1E3WBA5"/>
<dbReference type="Proteomes" id="UP000095042">
    <property type="component" value="Unassembled WGS sequence"/>
</dbReference>
<name>A0A1E3WBA5_9HYPH</name>
<keyword evidence="3" id="KW-1185">Reference proteome</keyword>
<organism evidence="2 3">
    <name type="scientific">Methyloceanibacter marginalis</name>
    <dbReference type="NCBI Taxonomy" id="1774971"/>
    <lineage>
        <taxon>Bacteria</taxon>
        <taxon>Pseudomonadati</taxon>
        <taxon>Pseudomonadota</taxon>
        <taxon>Alphaproteobacteria</taxon>
        <taxon>Hyphomicrobiales</taxon>
        <taxon>Hyphomicrobiaceae</taxon>
        <taxon>Methyloceanibacter</taxon>
    </lineage>
</organism>
<evidence type="ECO:0000259" key="1">
    <source>
        <dbReference type="Pfam" id="PF04993"/>
    </source>
</evidence>
<feature type="domain" description="TfoX N-terminal" evidence="1">
    <location>
        <begin position="13"/>
        <end position="104"/>
    </location>
</feature>
<dbReference type="Gene3D" id="3.30.1460.30">
    <property type="entry name" value="YgaC/TfoX-N like chaperone"/>
    <property type="match status" value="1"/>
</dbReference>
<dbReference type="Pfam" id="PF04993">
    <property type="entry name" value="TfoX_N"/>
    <property type="match status" value="1"/>
</dbReference>
<sequence>MAPSEGFKDFIRDQLAPFGPVTIRNMFGGAGVYADGVMFAILTGDTFYLKADESTVPAFEAEGMAPFTYSPKGKAPVAMSYWEVPPRLLEDVDELAAWAREAHRIARAGKADLSRQRRRKAQHR</sequence>
<dbReference type="OrthoDB" id="1524907at2"/>
<proteinExistence type="predicted"/>
<evidence type="ECO:0000313" key="2">
    <source>
        <dbReference type="EMBL" id="ODS02802.1"/>
    </source>
</evidence>
<protein>
    <recommendedName>
        <fullName evidence="1">TfoX N-terminal domain-containing protein</fullName>
    </recommendedName>
</protein>
<dbReference type="InterPro" id="IPR047525">
    <property type="entry name" value="TfoX-like"/>
</dbReference>
<dbReference type="InterPro" id="IPR007076">
    <property type="entry name" value="TfoX_N"/>
</dbReference>
<reference evidence="2 3" key="1">
    <citation type="journal article" date="2016" name="Environ. Microbiol.">
        <title>New Methyloceanibacter diversity from North Sea sediments includes methanotroph containing solely the soluble methane monooxygenase.</title>
        <authorList>
            <person name="Vekeman B."/>
            <person name="Kerckhof F.M."/>
            <person name="Cremers G."/>
            <person name="de Vos P."/>
            <person name="Vandamme P."/>
            <person name="Boon N."/>
            <person name="Op den Camp H.J."/>
            <person name="Heylen K."/>
        </authorList>
    </citation>
    <scope>NUCLEOTIDE SEQUENCE [LARGE SCALE GENOMIC DNA]</scope>
    <source>
        <strain evidence="2 3">R-67177</strain>
    </source>
</reference>
<dbReference type="PANTHER" id="PTHR36121:SF1">
    <property type="entry name" value="PROTEIN SXY"/>
    <property type="match status" value="1"/>
</dbReference>
<dbReference type="SUPFAM" id="SSF159894">
    <property type="entry name" value="YgaC/TfoX-N like"/>
    <property type="match status" value="1"/>
</dbReference>
<dbReference type="EMBL" id="LPWD01000224">
    <property type="protein sequence ID" value="ODS02802.1"/>
    <property type="molecule type" value="Genomic_DNA"/>
</dbReference>
<gene>
    <name evidence="2" type="ORF">AUC71_01325</name>
</gene>
<dbReference type="RefSeq" id="WP_069623993.1">
    <property type="nucleotide sequence ID" value="NZ_LPWD01000224.1"/>
</dbReference>
<accession>A0A1E3WBA5</accession>